<dbReference type="GO" id="GO:0016020">
    <property type="term" value="C:membrane"/>
    <property type="evidence" value="ECO:0007669"/>
    <property type="project" value="InterPro"/>
</dbReference>
<dbReference type="InterPro" id="IPR048254">
    <property type="entry name" value="CDP_ALCOHOL_P_TRANSF_CS"/>
</dbReference>
<keyword evidence="3" id="KW-0472">Membrane</keyword>
<comment type="similarity">
    <text evidence="2">Belongs to the CDP-alcohol phosphatidyltransferase class-I family.</text>
</comment>
<name>A0AAU1ZQN4_9ACTN</name>
<dbReference type="Pfam" id="PF01066">
    <property type="entry name" value="CDP-OH_P_transf"/>
    <property type="match status" value="1"/>
</dbReference>
<sequence>MSEFTAVLRQLSAAQKPSKGVSLYTLFINRPAGRVLAALAYRVGATPNQLTVLGALFTFPALAAVALLPPGPTMAVCVGAALAVGFALDAADGQLARGQRSGSPSGEWLDHVLDCVKIVALHLVVLVSFYRFFSLPGPEFLLAPMLFQLAAVVIFFAGILTDKLKRRTPGDVPAPTGPVPALRSVLLLPVDYGLTCVSFLFLGSQEVFLSVYCALLLAHVLFMAAFLGKWFRELR</sequence>
<dbReference type="AlphaFoldDB" id="A0AAU1ZQN4"/>
<protein>
    <submittedName>
        <fullName evidence="4">CDP-alcohol phosphatidyltransferase family protein</fullName>
    </submittedName>
</protein>
<evidence type="ECO:0000313" key="4">
    <source>
        <dbReference type="EMBL" id="WTT14786.1"/>
    </source>
</evidence>
<keyword evidence="3" id="KW-0812">Transmembrane</keyword>
<dbReference type="GO" id="GO:0008654">
    <property type="term" value="P:phospholipid biosynthetic process"/>
    <property type="evidence" value="ECO:0007669"/>
    <property type="project" value="InterPro"/>
</dbReference>
<dbReference type="PROSITE" id="PS00379">
    <property type="entry name" value="CDP_ALCOHOL_P_TRANSF"/>
    <property type="match status" value="1"/>
</dbReference>
<evidence type="ECO:0000256" key="1">
    <source>
        <dbReference type="ARBA" id="ARBA00022679"/>
    </source>
</evidence>
<evidence type="ECO:0000256" key="3">
    <source>
        <dbReference type="SAM" id="Phobius"/>
    </source>
</evidence>
<dbReference type="InterPro" id="IPR000462">
    <property type="entry name" value="CDP-OH_P_trans"/>
</dbReference>
<feature type="transmembrane region" description="Helical" evidence="3">
    <location>
        <begin position="181"/>
        <end position="201"/>
    </location>
</feature>
<evidence type="ECO:0000256" key="2">
    <source>
        <dbReference type="RuleBase" id="RU003750"/>
    </source>
</evidence>
<reference evidence="4" key="1">
    <citation type="submission" date="2022-10" db="EMBL/GenBank/DDBJ databases">
        <title>The complete genomes of actinobacterial strains from the NBC collection.</title>
        <authorList>
            <person name="Joergensen T.S."/>
            <person name="Alvarez Arevalo M."/>
            <person name="Sterndorff E.B."/>
            <person name="Faurdal D."/>
            <person name="Vuksanovic O."/>
            <person name="Mourched A.-S."/>
            <person name="Charusanti P."/>
            <person name="Shaw S."/>
            <person name="Blin K."/>
            <person name="Weber T."/>
        </authorList>
    </citation>
    <scope>NUCLEOTIDE SEQUENCE</scope>
    <source>
        <strain evidence="4">NBC_00093</strain>
    </source>
</reference>
<organism evidence="4">
    <name type="scientific">Streptomyces sp. NBC_00093</name>
    <dbReference type="NCBI Taxonomy" id="2975649"/>
    <lineage>
        <taxon>Bacteria</taxon>
        <taxon>Bacillati</taxon>
        <taxon>Actinomycetota</taxon>
        <taxon>Actinomycetes</taxon>
        <taxon>Kitasatosporales</taxon>
        <taxon>Streptomycetaceae</taxon>
        <taxon>Streptomyces</taxon>
    </lineage>
</organism>
<dbReference type="InterPro" id="IPR043130">
    <property type="entry name" value="CDP-OH_PTrfase_TM_dom"/>
</dbReference>
<feature type="transmembrane region" description="Helical" evidence="3">
    <location>
        <begin position="112"/>
        <end position="134"/>
    </location>
</feature>
<dbReference type="Gene3D" id="1.20.120.1760">
    <property type="match status" value="1"/>
</dbReference>
<gene>
    <name evidence="4" type="ORF">OHA22_04240</name>
</gene>
<feature type="transmembrane region" description="Helical" evidence="3">
    <location>
        <begin position="50"/>
        <end position="67"/>
    </location>
</feature>
<proteinExistence type="inferred from homology"/>
<accession>A0AAU1ZQN4</accession>
<keyword evidence="1 2" id="KW-0808">Transferase</keyword>
<dbReference type="EMBL" id="CP108222">
    <property type="protein sequence ID" value="WTT14786.1"/>
    <property type="molecule type" value="Genomic_DNA"/>
</dbReference>
<dbReference type="GO" id="GO:0016780">
    <property type="term" value="F:phosphotransferase activity, for other substituted phosphate groups"/>
    <property type="evidence" value="ECO:0007669"/>
    <property type="project" value="InterPro"/>
</dbReference>
<feature type="transmembrane region" description="Helical" evidence="3">
    <location>
        <begin position="207"/>
        <end position="227"/>
    </location>
</feature>
<keyword evidence="3" id="KW-1133">Transmembrane helix</keyword>
<feature type="transmembrane region" description="Helical" evidence="3">
    <location>
        <begin position="140"/>
        <end position="160"/>
    </location>
</feature>